<evidence type="ECO:0000259" key="2">
    <source>
        <dbReference type="Pfam" id="PF26571"/>
    </source>
</evidence>
<dbReference type="EMBL" id="BONJ01000013">
    <property type="protein sequence ID" value="GIG14481.1"/>
    <property type="molecule type" value="Genomic_DNA"/>
</dbReference>
<dbReference type="RefSeq" id="WP_166377797.1">
    <property type="nucleotide sequence ID" value="NZ_BAAATT010000007.1"/>
</dbReference>
<gene>
    <name evidence="3" type="ORF">Cme02nite_28130</name>
</gene>
<feature type="chain" id="PRO_5035262500" description="ARB-07466-like C-terminal domain-containing protein" evidence="1">
    <location>
        <begin position="27"/>
        <end position="442"/>
    </location>
</feature>
<keyword evidence="4" id="KW-1185">Reference proteome</keyword>
<proteinExistence type="predicted"/>
<accession>A0A8J3LG14</accession>
<keyword evidence="1" id="KW-0732">Signal</keyword>
<dbReference type="AlphaFoldDB" id="A0A8J3LG14"/>
<feature type="domain" description="ARB-07466-like C-terminal" evidence="2">
    <location>
        <begin position="54"/>
        <end position="165"/>
    </location>
</feature>
<evidence type="ECO:0000256" key="1">
    <source>
        <dbReference type="SAM" id="SignalP"/>
    </source>
</evidence>
<name>A0A8J3LG14_9ACTN</name>
<comment type="caution">
    <text evidence="3">The sequence shown here is derived from an EMBL/GenBank/DDBJ whole genome shotgun (WGS) entry which is preliminary data.</text>
</comment>
<dbReference type="Proteomes" id="UP000660339">
    <property type="component" value="Unassembled WGS sequence"/>
</dbReference>
<protein>
    <recommendedName>
        <fullName evidence="2">ARB-07466-like C-terminal domain-containing protein</fullName>
    </recommendedName>
</protein>
<organism evidence="3 4">
    <name type="scientific">Catellatospora methionotrophica</name>
    <dbReference type="NCBI Taxonomy" id="121620"/>
    <lineage>
        <taxon>Bacteria</taxon>
        <taxon>Bacillati</taxon>
        <taxon>Actinomycetota</taxon>
        <taxon>Actinomycetes</taxon>
        <taxon>Micromonosporales</taxon>
        <taxon>Micromonosporaceae</taxon>
        <taxon>Catellatospora</taxon>
    </lineage>
</organism>
<feature type="signal peptide" evidence="1">
    <location>
        <begin position="1"/>
        <end position="26"/>
    </location>
</feature>
<reference evidence="3" key="1">
    <citation type="submission" date="2021-01" db="EMBL/GenBank/DDBJ databases">
        <title>Whole genome shotgun sequence of Catellatospora methionotrophica NBRC 14553.</title>
        <authorList>
            <person name="Komaki H."/>
            <person name="Tamura T."/>
        </authorList>
    </citation>
    <scope>NUCLEOTIDE SEQUENCE</scope>
    <source>
        <strain evidence="3">NBRC 14553</strain>
    </source>
</reference>
<dbReference type="Pfam" id="PF26571">
    <property type="entry name" value="VldE"/>
    <property type="match status" value="1"/>
</dbReference>
<evidence type="ECO:0000313" key="3">
    <source>
        <dbReference type="EMBL" id="GIG14481.1"/>
    </source>
</evidence>
<evidence type="ECO:0000313" key="4">
    <source>
        <dbReference type="Proteomes" id="UP000660339"/>
    </source>
</evidence>
<dbReference type="InterPro" id="IPR058593">
    <property type="entry name" value="ARB_07466-like_C"/>
</dbReference>
<sequence>MKTPLRALLVAAMLASVIAVPSSATAAPATPDFGPSIDAYAAYDGQRTCDASEKPGVAGFRDILNATYGWRNSGIGRACNDGGQSEHKEGRALDYVLNYNDGGQRAVADDILNWLLTTDRYGNANANARRLGVMYIIWNRRIWYASDPYAGWQNYSCSGDPSDCHTNHIHFSFSWAGALKQTSWWRSAAAQVYEAGGGSSGWQPLPVSGSTGPVSGSAVSTFTAGGVKYIYTVRGGQVFEAASNAGWRNLWTGIGGVDGGAVAAMVHEGVKYVYTVVGGVVHEASSANGWRNISTGITGASGNTLSVISLGGVKYIYTVVGGVVHEAHSANGWRNLSTGVPATSVAVTTLNGVKIIYTVRGGQVFEAASNAGWQNLWTGIAGVSDAALAATTLNGVKYIYTVAGGVVHEAHSANGWRNLSTGVGGSRVSALTLNSLKILYTM</sequence>